<keyword evidence="3" id="KW-1185">Reference proteome</keyword>
<feature type="region of interest" description="Disordered" evidence="1">
    <location>
        <begin position="1"/>
        <end position="24"/>
    </location>
</feature>
<feature type="compositionally biased region" description="Polar residues" evidence="1">
    <location>
        <begin position="1"/>
        <end position="11"/>
    </location>
</feature>
<evidence type="ECO:0000313" key="3">
    <source>
        <dbReference type="Proteomes" id="UP001383192"/>
    </source>
</evidence>
<gene>
    <name evidence="2" type="ORF">VNI00_010344</name>
</gene>
<evidence type="ECO:0000313" key="2">
    <source>
        <dbReference type="EMBL" id="KAK7038952.1"/>
    </source>
</evidence>
<organism evidence="2 3">
    <name type="scientific">Paramarasmius palmivorus</name>
    <dbReference type="NCBI Taxonomy" id="297713"/>
    <lineage>
        <taxon>Eukaryota</taxon>
        <taxon>Fungi</taxon>
        <taxon>Dikarya</taxon>
        <taxon>Basidiomycota</taxon>
        <taxon>Agaricomycotina</taxon>
        <taxon>Agaricomycetes</taxon>
        <taxon>Agaricomycetidae</taxon>
        <taxon>Agaricales</taxon>
        <taxon>Marasmiineae</taxon>
        <taxon>Marasmiaceae</taxon>
        <taxon>Paramarasmius</taxon>
    </lineage>
</organism>
<evidence type="ECO:0000256" key="1">
    <source>
        <dbReference type="SAM" id="MobiDB-lite"/>
    </source>
</evidence>
<accession>A0AAW0CIQ2</accession>
<protein>
    <submittedName>
        <fullName evidence="2">Uncharacterized protein</fullName>
    </submittedName>
</protein>
<proteinExistence type="predicted"/>
<dbReference type="Proteomes" id="UP001383192">
    <property type="component" value="Unassembled WGS sequence"/>
</dbReference>
<name>A0AAW0CIQ2_9AGAR</name>
<dbReference type="EMBL" id="JAYKXP010000041">
    <property type="protein sequence ID" value="KAK7038952.1"/>
    <property type="molecule type" value="Genomic_DNA"/>
</dbReference>
<reference evidence="2 3" key="1">
    <citation type="submission" date="2024-01" db="EMBL/GenBank/DDBJ databases">
        <title>A draft genome for a cacao thread blight-causing isolate of Paramarasmius palmivorus.</title>
        <authorList>
            <person name="Baruah I.K."/>
            <person name="Bukari Y."/>
            <person name="Amoako-Attah I."/>
            <person name="Meinhardt L.W."/>
            <person name="Bailey B.A."/>
            <person name="Cohen S.P."/>
        </authorList>
    </citation>
    <scope>NUCLEOTIDE SEQUENCE [LARGE SCALE GENOMIC DNA]</scope>
    <source>
        <strain evidence="2 3">GH-12</strain>
    </source>
</reference>
<dbReference type="AlphaFoldDB" id="A0AAW0CIQ2"/>
<comment type="caution">
    <text evidence="2">The sequence shown here is derived from an EMBL/GenBank/DDBJ whole genome shotgun (WGS) entry which is preliminary data.</text>
</comment>
<sequence length="109" mass="11812">MNVTNTPQTIKPPSGAAIPLPPSHSYQRACPGSFGERRGYTYVITFEATKPIGQVAVIKGHLEPRASSLPRRTRKKVLAPTVVVNRGFDLFVQPSSESTSSDDSDDDDV</sequence>